<name>A0ABS3Q0Y3_9FLAO</name>
<comment type="caution">
    <text evidence="2">The sequence shown here is derived from an EMBL/GenBank/DDBJ whole genome shotgun (WGS) entry which is preliminary data.</text>
</comment>
<evidence type="ECO:0008006" key="4">
    <source>
        <dbReference type="Google" id="ProtNLM"/>
    </source>
</evidence>
<feature type="chain" id="PRO_5046031515" description="Outer membrane protein beta-barrel domain-containing protein" evidence="1">
    <location>
        <begin position="20"/>
        <end position="281"/>
    </location>
</feature>
<dbReference type="Proteomes" id="UP000681610">
    <property type="component" value="Unassembled WGS sequence"/>
</dbReference>
<keyword evidence="1" id="KW-0732">Signal</keyword>
<accession>A0ABS3Q0Y3</accession>
<protein>
    <recommendedName>
        <fullName evidence="4">Outer membrane protein beta-barrel domain-containing protein</fullName>
    </recommendedName>
</protein>
<keyword evidence="3" id="KW-1185">Reference proteome</keyword>
<feature type="signal peptide" evidence="1">
    <location>
        <begin position="1"/>
        <end position="19"/>
    </location>
</feature>
<evidence type="ECO:0000313" key="3">
    <source>
        <dbReference type="Proteomes" id="UP000681610"/>
    </source>
</evidence>
<dbReference type="RefSeq" id="WP_208059435.1">
    <property type="nucleotide sequence ID" value="NZ_CAUQMC010000026.1"/>
</dbReference>
<evidence type="ECO:0000313" key="2">
    <source>
        <dbReference type="EMBL" id="MBO1885047.1"/>
    </source>
</evidence>
<gene>
    <name evidence="2" type="ORF">J4N46_11640</name>
</gene>
<evidence type="ECO:0000256" key="1">
    <source>
        <dbReference type="SAM" id="SignalP"/>
    </source>
</evidence>
<sequence>MKKMFLSAMLGFATIATFAQTEPDNAPARYTANNKGKIFFFWGGNRGYYTDSDITFTGSNYNFTINDAVAVDRPKGWHIDYINPLRMTIPQTNCHVGYYITNNYTVSLGVDHMKYVMKNNQTVKMNGYISGSGTSHDGVYNNADKVLTEDFLTFEHTDGLNYVVAEGARIDDISRLFGIRNTDKLQVSLTEGLGFGVMYPKSNTKLLNKERYDEFHIAGIGVNAKAGLHLTFFKYFLIVGELKGGYINMYDVRTTYDIADKAKHDFFFFETVLGVGGTFRF</sequence>
<dbReference type="EMBL" id="JAGDYP010000011">
    <property type="protein sequence ID" value="MBO1885047.1"/>
    <property type="molecule type" value="Genomic_DNA"/>
</dbReference>
<organism evidence="2 3">
    <name type="scientific">Capnocytophaga bilenii</name>
    <dbReference type="NCBI Taxonomy" id="2819369"/>
    <lineage>
        <taxon>Bacteria</taxon>
        <taxon>Pseudomonadati</taxon>
        <taxon>Bacteroidota</taxon>
        <taxon>Flavobacteriia</taxon>
        <taxon>Flavobacteriales</taxon>
        <taxon>Flavobacteriaceae</taxon>
        <taxon>Capnocytophaga</taxon>
    </lineage>
</organism>
<proteinExistence type="predicted"/>
<reference evidence="2 3" key="1">
    <citation type="submission" date="2021-03" db="EMBL/GenBank/DDBJ databases">
        <title>Isolation and description of Capnocytophaga bilenii sp. nov., a novel Capnocytophaga species, isolated from a gingivitis subject.</title>
        <authorList>
            <person name="Antezack A."/>
            <person name="Monnet-Corti V."/>
            <person name="La Scola B."/>
        </authorList>
    </citation>
    <scope>NUCLEOTIDE SEQUENCE [LARGE SCALE GENOMIC DNA]</scope>
    <source>
        <strain evidence="2 3">Marseille-Q4570</strain>
    </source>
</reference>